<keyword evidence="3" id="KW-0648">Protein biosynthesis</keyword>
<dbReference type="Pfam" id="PF25504">
    <property type="entry name" value="HEAT_5MP1_2"/>
    <property type="match status" value="1"/>
</dbReference>
<dbReference type="OrthoDB" id="1727522at2759"/>
<dbReference type="PANTHER" id="PTHR14208">
    <property type="entry name" value="BASIC LEUCINE ZIPPER AND W2 DOMAIN-CONTAINING PROTEIN"/>
    <property type="match status" value="1"/>
</dbReference>
<dbReference type="InterPro" id="IPR003307">
    <property type="entry name" value="W2_domain"/>
</dbReference>
<proteinExistence type="predicted"/>
<dbReference type="InterPro" id="IPR057397">
    <property type="entry name" value="HEAT_5MP1_2"/>
</dbReference>
<feature type="region of interest" description="Disordered" evidence="1">
    <location>
        <begin position="1"/>
        <end position="29"/>
    </location>
</feature>
<keyword evidence="4" id="KW-1185">Reference proteome</keyword>
<dbReference type="AlphaFoldDB" id="A0A316VKF0"/>
<dbReference type="SUPFAM" id="SSF48371">
    <property type="entry name" value="ARM repeat"/>
    <property type="match status" value="1"/>
</dbReference>
<protein>
    <submittedName>
        <fullName evidence="3">Eukaryotic translation initiation factor 5C</fullName>
    </submittedName>
</protein>
<dbReference type="EMBL" id="KZ819602">
    <property type="protein sequence ID" value="PWN37714.1"/>
    <property type="molecule type" value="Genomic_DNA"/>
</dbReference>
<dbReference type="InParanoid" id="A0A316VKF0"/>
<dbReference type="RefSeq" id="XP_025358016.1">
    <property type="nucleotide sequence ID" value="XM_025501208.1"/>
</dbReference>
<feature type="domain" description="W2" evidence="2">
    <location>
        <begin position="261"/>
        <end position="432"/>
    </location>
</feature>
<dbReference type="SMART" id="SM00515">
    <property type="entry name" value="eIF5C"/>
    <property type="match status" value="1"/>
</dbReference>
<dbReference type="PANTHER" id="PTHR14208:SF2">
    <property type="entry name" value="PROTEIN KRASAVIETZ"/>
    <property type="match status" value="1"/>
</dbReference>
<dbReference type="InterPro" id="IPR051245">
    <property type="entry name" value="eIF5-mimic_regulator"/>
</dbReference>
<accession>A0A316VKF0</accession>
<reference evidence="3 4" key="1">
    <citation type="journal article" date="2018" name="Mol. Biol. Evol.">
        <title>Broad Genomic Sampling Reveals a Smut Pathogenic Ancestry of the Fungal Clade Ustilaginomycotina.</title>
        <authorList>
            <person name="Kijpornyongpan T."/>
            <person name="Mondo S.J."/>
            <person name="Barry K."/>
            <person name="Sandor L."/>
            <person name="Lee J."/>
            <person name="Lipzen A."/>
            <person name="Pangilinan J."/>
            <person name="LaButti K."/>
            <person name="Hainaut M."/>
            <person name="Henrissat B."/>
            <person name="Grigoriev I.V."/>
            <person name="Spatafora J.W."/>
            <person name="Aime M.C."/>
        </authorList>
    </citation>
    <scope>NUCLEOTIDE SEQUENCE [LARGE SCALE GENOMIC DNA]</scope>
    <source>
        <strain evidence="3 4">MCA 3882</strain>
    </source>
</reference>
<dbReference type="Proteomes" id="UP000245771">
    <property type="component" value="Unassembled WGS sequence"/>
</dbReference>
<dbReference type="GO" id="GO:0003743">
    <property type="term" value="F:translation initiation factor activity"/>
    <property type="evidence" value="ECO:0007669"/>
    <property type="project" value="UniProtKB-KW"/>
</dbReference>
<dbReference type="Gene3D" id="1.25.40.180">
    <property type="match status" value="1"/>
</dbReference>
<organism evidence="3 4">
    <name type="scientific">Meira miltonrushii</name>
    <dbReference type="NCBI Taxonomy" id="1280837"/>
    <lineage>
        <taxon>Eukaryota</taxon>
        <taxon>Fungi</taxon>
        <taxon>Dikarya</taxon>
        <taxon>Basidiomycota</taxon>
        <taxon>Ustilaginomycotina</taxon>
        <taxon>Exobasidiomycetes</taxon>
        <taxon>Exobasidiales</taxon>
        <taxon>Brachybasidiaceae</taxon>
        <taxon>Meira</taxon>
    </lineage>
</organism>
<name>A0A316VKF0_9BASI</name>
<dbReference type="PROSITE" id="PS51363">
    <property type="entry name" value="W2"/>
    <property type="match status" value="1"/>
</dbReference>
<dbReference type="GO" id="GO:0005737">
    <property type="term" value="C:cytoplasm"/>
    <property type="evidence" value="ECO:0007669"/>
    <property type="project" value="TreeGrafter"/>
</dbReference>
<keyword evidence="3" id="KW-0396">Initiation factor</keyword>
<dbReference type="InterPro" id="IPR016024">
    <property type="entry name" value="ARM-type_fold"/>
</dbReference>
<evidence type="ECO:0000259" key="2">
    <source>
        <dbReference type="PROSITE" id="PS51363"/>
    </source>
</evidence>
<evidence type="ECO:0000313" key="4">
    <source>
        <dbReference type="Proteomes" id="UP000245771"/>
    </source>
</evidence>
<evidence type="ECO:0000256" key="1">
    <source>
        <dbReference type="SAM" id="MobiDB-lite"/>
    </source>
</evidence>
<dbReference type="GO" id="GO:0016020">
    <property type="term" value="C:membrane"/>
    <property type="evidence" value="ECO:0007669"/>
    <property type="project" value="TreeGrafter"/>
</dbReference>
<evidence type="ECO:0000313" key="3">
    <source>
        <dbReference type="EMBL" id="PWN37714.1"/>
    </source>
</evidence>
<dbReference type="GeneID" id="37022989"/>
<sequence>MTSTPPPTAAPQKAEKPSLSGVKIKQRKGVAKSQAKFEPEEFAEQLLKFLEPVQENDWEGVLQALDKAGNTLDYRKYSDQFFEIFFTGGLLAPGGSYLDEDIPLSKFSVFASKAADIENVKPIVSTLEKLIRRFKFLQKPLEEQNLSNLIQYASRYPVEERKKLAVATALLIQMNLVNANVLLTLQKEHLVKEGVSLGFMEVVFRTYLAENSMDSLGSTLRKGGVKDPLLFFPQTRRSQPGLVGTHFRSAGLAPVADYFSRRATRETRDSVVQRIKEMRGADVEESEKASDEDVVDFLKEVRERHGLALEEFVPIVWDALLSVVTWDASAEKHDAQALKEVKSMAPILEPFCNNAKCEIVLINTIQVNAHEDTRLTKAFPNILKVLYNDDVLSDQAILYWAQKGAKPQGKAHFLKVTEPLVKFLEEQSDDEE</sequence>
<gene>
    <name evidence="3" type="ORF">FA14DRAFT_18243</name>
</gene>
<dbReference type="Pfam" id="PF02020">
    <property type="entry name" value="W2"/>
    <property type="match status" value="1"/>
</dbReference>